<dbReference type="InterPro" id="IPR032719">
    <property type="entry name" value="WbsX"/>
</dbReference>
<gene>
    <name evidence="1" type="ORF">PM738_19070</name>
</gene>
<dbReference type="GO" id="GO:0016787">
    <property type="term" value="F:hydrolase activity"/>
    <property type="evidence" value="ECO:0007669"/>
    <property type="project" value="UniProtKB-KW"/>
</dbReference>
<dbReference type="CDD" id="cd11579">
    <property type="entry name" value="Glyco_tran_WbsX"/>
    <property type="match status" value="1"/>
</dbReference>
<name>A0AB35IUP5_9FIRM</name>
<dbReference type="PANTHER" id="PTHR41244:SF1">
    <property type="entry name" value="GLYCOSYLTRANSFERASE"/>
    <property type="match status" value="1"/>
</dbReference>
<evidence type="ECO:0000313" key="1">
    <source>
        <dbReference type="EMBL" id="MDB7085882.1"/>
    </source>
</evidence>
<dbReference type="GeneID" id="64195203"/>
<proteinExistence type="predicted"/>
<sequence length="369" mass="44239">MKIIAFYLPQFHEVKENNEWWGEGFTEWTNVKSSKPTFKGHNMPRVPLNKNYYNLTDNSTLRWQADLAKKYGIYGFAYYHYWSEGNMLLEKPAEIMLEDKSIDLPFCFSWANHTWTRVWADKTNELLWEQKYGDEKDWEKHFNYLLPFFKDERYIRIDNKPLMILYNPKGVKEYPKMIKLWQKLALDNGLDGIYFLHQQNEFDHNEGNSNGLYEGGIEFQMNRAVTEYISKSITFLLERVLNRVADRIPLLRCKATTMHYSYDDIWKIVLNQDPKGNDWYPGAFVDWDNTPRRKNRGQLCTDVTPEKFQYYLTKQIKRAKEIYNKEYLFMFAWNEWGESGYLEPDEKFGYAMLEAIRNALKKSGVKIEN</sequence>
<accession>A0AB35IUP5</accession>
<dbReference type="RefSeq" id="WP_117791865.1">
    <property type="nucleotide sequence ID" value="NZ_CAACVM010000041.1"/>
</dbReference>
<dbReference type="Gene3D" id="3.20.20.80">
    <property type="entry name" value="Glycosidases"/>
    <property type="match status" value="1"/>
</dbReference>
<protein>
    <submittedName>
        <fullName evidence="1">Glycoside hydrolase family 99-like domain-containing protein</fullName>
    </submittedName>
</protein>
<dbReference type="AlphaFoldDB" id="A0AB35IUP5"/>
<dbReference type="PANTHER" id="PTHR41244">
    <property type="entry name" value="RHAMNAN SYNTHESIS F"/>
    <property type="match status" value="1"/>
</dbReference>
<dbReference type="EMBL" id="JAQLKE010000060">
    <property type="protein sequence ID" value="MDB7085882.1"/>
    <property type="molecule type" value="Genomic_DNA"/>
</dbReference>
<keyword evidence="1" id="KW-0378">Hydrolase</keyword>
<dbReference type="Pfam" id="PF14307">
    <property type="entry name" value="Glyco_tran_WbsX"/>
    <property type="match status" value="1"/>
</dbReference>
<organism evidence="1 2">
    <name type="scientific">Thomasclavelia ramosa</name>
    <dbReference type="NCBI Taxonomy" id="1547"/>
    <lineage>
        <taxon>Bacteria</taxon>
        <taxon>Bacillati</taxon>
        <taxon>Bacillota</taxon>
        <taxon>Erysipelotrichia</taxon>
        <taxon>Erysipelotrichales</taxon>
        <taxon>Coprobacillaceae</taxon>
        <taxon>Thomasclavelia</taxon>
    </lineage>
</organism>
<dbReference type="Proteomes" id="UP001211987">
    <property type="component" value="Unassembled WGS sequence"/>
</dbReference>
<reference evidence="1" key="1">
    <citation type="submission" date="2023-01" db="EMBL/GenBank/DDBJ databases">
        <title>Human gut microbiome strain richness.</title>
        <authorList>
            <person name="Chen-Liaw A."/>
        </authorList>
    </citation>
    <scope>NUCLEOTIDE SEQUENCE</scope>
    <source>
        <strain evidence="1">1001217st2_G6_1001217B_191108</strain>
    </source>
</reference>
<comment type="caution">
    <text evidence="1">The sequence shown here is derived from an EMBL/GenBank/DDBJ whole genome shotgun (WGS) entry which is preliminary data.</text>
</comment>
<evidence type="ECO:0000313" key="2">
    <source>
        <dbReference type="Proteomes" id="UP001211987"/>
    </source>
</evidence>